<reference evidence="3 4" key="1">
    <citation type="submission" date="2018-02" db="EMBL/GenBank/DDBJ databases">
        <title>Genome sequence of the basidiomycete white-rot fungus Phlebia centrifuga.</title>
        <authorList>
            <person name="Granchi Z."/>
            <person name="Peng M."/>
            <person name="de Vries R.P."/>
            <person name="Hilden K."/>
            <person name="Makela M.R."/>
            <person name="Grigoriev I."/>
            <person name="Riley R."/>
        </authorList>
    </citation>
    <scope>NUCLEOTIDE SEQUENCE [LARGE SCALE GENOMIC DNA]</scope>
    <source>
        <strain evidence="3 4">FBCC195</strain>
    </source>
</reference>
<dbReference type="GO" id="GO:0070086">
    <property type="term" value="P:ubiquitin-dependent endocytosis"/>
    <property type="evidence" value="ECO:0007669"/>
    <property type="project" value="TreeGrafter"/>
</dbReference>
<dbReference type="Pfam" id="PF02752">
    <property type="entry name" value="Arrestin_C"/>
    <property type="match status" value="1"/>
</dbReference>
<feature type="compositionally biased region" description="Polar residues" evidence="1">
    <location>
        <begin position="644"/>
        <end position="662"/>
    </location>
</feature>
<keyword evidence="4" id="KW-1185">Reference proteome</keyword>
<feature type="region of interest" description="Disordered" evidence="1">
    <location>
        <begin position="19"/>
        <end position="70"/>
    </location>
</feature>
<feature type="region of interest" description="Disordered" evidence="1">
    <location>
        <begin position="591"/>
        <end position="667"/>
    </location>
</feature>
<feature type="region of interest" description="Disordered" evidence="1">
    <location>
        <begin position="911"/>
        <end position="933"/>
    </location>
</feature>
<sequence length="1019" mass="109472">MDLHDPATSGLGINMQSHRAANHSGSLPSVQRKQSTYGETSRRTLGGPRAPPSRSTQGGESRVSDSDSHCLVPASISRSAERSATLVMRDLVRVEAGGSMIEFDAGGKSVGEGSRIAIDPLTPRGGTLSRTQVRAIHTKLADREGPDPGAHVAIPRDSTLLNFGSSHAQNAAELKSLLGNSHARLKLGASVLPPAALKSPSKKVRKEQAVPLEQAKARARVEVDIVLESNVCVQGDYMRGHVKIRVNKRTKKEPPVMLADGKVRVIGYETIPNEDERHTFYQCAAPLSTISAGPHGLYDSSPDEEGFSQAVDGVHILPFALQIQTESSFGSPKGVLNMSSGITVRYIAMVSLKVKDSNNGRRSIAHFYRNCEIWPRLDIVTTLTPAPRPLHASTAKSISILSGSSSPKVKLSAQLSRLNWPAGVRCPVTLLVNNGSKKTIRSLLLTLVRTTTVFRPRPMLDAVGDHDPDACQTTTTHKVVAESLLEMCARVSKGHASAKGWWTGVGTQQELEFTHYILLPPDALSIARGRLLEVEYSVRITLSAGSLTSDVSVTLPIRIFNFISIDQVHQGTASRTDEMQRPSQICWARDDAEDIVNDPQRRSALPSTNKPKTAGDDDGSPLQNSISRMSSLRSKNSELSSTSYTNSHLNPSQSAQSDTSVYSSDSAGFADDSGTDFDADSDAFNLLARASVDLDGDIGSDEEIDAVLGSVKLDEGCFRAQVHHSPDKRGRTTAVGNPGSKNSRTNAEGTAGVGRMEGVGSGMKTTSFSQRVREKKLAHAQALARLRELQDSSQSTSGSSDSLDSVEEVEEETPRLGYSTSTYSESPAAYVCDEQKRGRGLQESRQLPRLPSMPPNGSASATGGSHRGTSIHSIPSFERPPSPRLPFLHVLMPTQSLPGDAAPSLSNAATALTERSRTLPTPSSSTSVSTYPSDPELLRQVITRPPVRRAVVSSHGSSSGGEEMILGGEETSVKRRIVALEEKMMAARGTGDHEIMDEITGCDLSNWEFVGDPNYFKVH</sequence>
<evidence type="ECO:0000256" key="1">
    <source>
        <dbReference type="SAM" id="MobiDB-lite"/>
    </source>
</evidence>
<feature type="compositionally biased region" description="Basic and acidic residues" evidence="1">
    <location>
        <begin position="833"/>
        <end position="842"/>
    </location>
</feature>
<dbReference type="InterPro" id="IPR050357">
    <property type="entry name" value="Arrestin_domain-protein"/>
</dbReference>
<proteinExistence type="predicted"/>
<dbReference type="InterPro" id="IPR014756">
    <property type="entry name" value="Ig_E-set"/>
</dbReference>
<dbReference type="GO" id="GO:0005886">
    <property type="term" value="C:plasma membrane"/>
    <property type="evidence" value="ECO:0007669"/>
    <property type="project" value="TreeGrafter"/>
</dbReference>
<dbReference type="SMART" id="SM01017">
    <property type="entry name" value="Arrestin_C"/>
    <property type="match status" value="1"/>
</dbReference>
<organism evidence="3 4">
    <name type="scientific">Hermanssonia centrifuga</name>
    <dbReference type="NCBI Taxonomy" id="98765"/>
    <lineage>
        <taxon>Eukaryota</taxon>
        <taxon>Fungi</taxon>
        <taxon>Dikarya</taxon>
        <taxon>Basidiomycota</taxon>
        <taxon>Agaricomycotina</taxon>
        <taxon>Agaricomycetes</taxon>
        <taxon>Polyporales</taxon>
        <taxon>Meruliaceae</taxon>
        <taxon>Hermanssonia</taxon>
    </lineage>
</organism>
<feature type="domain" description="Arrestin C-terminal-like" evidence="2">
    <location>
        <begin position="405"/>
        <end position="567"/>
    </location>
</feature>
<dbReference type="Proteomes" id="UP000186601">
    <property type="component" value="Unassembled WGS sequence"/>
</dbReference>
<dbReference type="PANTHER" id="PTHR11188">
    <property type="entry name" value="ARRESTIN DOMAIN CONTAINING PROTEIN"/>
    <property type="match status" value="1"/>
</dbReference>
<evidence type="ECO:0000313" key="4">
    <source>
        <dbReference type="Proteomes" id="UP000186601"/>
    </source>
</evidence>
<evidence type="ECO:0000259" key="2">
    <source>
        <dbReference type="SMART" id="SM01017"/>
    </source>
</evidence>
<dbReference type="EMBL" id="MLYV02000872">
    <property type="protein sequence ID" value="PSR75855.1"/>
    <property type="molecule type" value="Genomic_DNA"/>
</dbReference>
<dbReference type="SUPFAM" id="SSF81296">
    <property type="entry name" value="E set domains"/>
    <property type="match status" value="1"/>
</dbReference>
<feature type="compositionally biased region" description="Polar residues" evidence="1">
    <location>
        <begin position="19"/>
        <end position="39"/>
    </location>
</feature>
<accession>A0A2R6NSF9</accession>
<feature type="compositionally biased region" description="Low complexity" evidence="1">
    <location>
        <begin position="630"/>
        <end position="643"/>
    </location>
</feature>
<gene>
    <name evidence="3" type="ORF">PHLCEN_2v8769</name>
</gene>
<feature type="compositionally biased region" description="Gly residues" evidence="1">
    <location>
        <begin position="751"/>
        <end position="761"/>
    </location>
</feature>
<dbReference type="STRING" id="98765.A0A2R6NSF9"/>
<dbReference type="AlphaFoldDB" id="A0A2R6NSF9"/>
<feature type="compositionally biased region" description="Low complexity" evidence="1">
    <location>
        <begin position="791"/>
        <end position="803"/>
    </location>
</feature>
<feature type="compositionally biased region" description="Polar residues" evidence="1">
    <location>
        <begin position="739"/>
        <end position="748"/>
    </location>
</feature>
<dbReference type="PANTHER" id="PTHR11188:SF17">
    <property type="entry name" value="FI21816P1"/>
    <property type="match status" value="1"/>
</dbReference>
<name>A0A2R6NSF9_9APHY</name>
<feature type="region of interest" description="Disordered" evidence="1">
    <location>
        <begin position="723"/>
        <end position="880"/>
    </location>
</feature>
<protein>
    <recommendedName>
        <fullName evidence="2">Arrestin C-terminal-like domain-containing protein</fullName>
    </recommendedName>
</protein>
<feature type="compositionally biased region" description="Polar residues" evidence="1">
    <location>
        <begin position="855"/>
        <end position="873"/>
    </location>
</feature>
<dbReference type="GO" id="GO:0005829">
    <property type="term" value="C:cytosol"/>
    <property type="evidence" value="ECO:0007669"/>
    <property type="project" value="TreeGrafter"/>
</dbReference>
<dbReference type="OrthoDB" id="298939at2759"/>
<dbReference type="GO" id="GO:0030674">
    <property type="term" value="F:protein-macromolecule adaptor activity"/>
    <property type="evidence" value="ECO:0007669"/>
    <property type="project" value="TreeGrafter"/>
</dbReference>
<feature type="compositionally biased region" description="Low complexity" evidence="1">
    <location>
        <begin position="918"/>
        <end position="933"/>
    </location>
</feature>
<dbReference type="Gene3D" id="2.60.40.640">
    <property type="match status" value="2"/>
</dbReference>
<comment type="caution">
    <text evidence="3">The sequence shown here is derived from an EMBL/GenBank/DDBJ whole genome shotgun (WGS) entry which is preliminary data.</text>
</comment>
<dbReference type="InterPro" id="IPR014752">
    <property type="entry name" value="Arrestin-like_C"/>
</dbReference>
<dbReference type="InterPro" id="IPR011022">
    <property type="entry name" value="Arrestin_C-like"/>
</dbReference>
<evidence type="ECO:0000313" key="3">
    <source>
        <dbReference type="EMBL" id="PSR75855.1"/>
    </source>
</evidence>
<dbReference type="GO" id="GO:0031625">
    <property type="term" value="F:ubiquitin protein ligase binding"/>
    <property type="evidence" value="ECO:0007669"/>
    <property type="project" value="TreeGrafter"/>
</dbReference>